<gene>
    <name evidence="2" type="ORF">SEVIR_3G322206v2</name>
</gene>
<organism evidence="2 3">
    <name type="scientific">Setaria viridis</name>
    <name type="common">Green bristlegrass</name>
    <name type="synonym">Setaria italica subsp. viridis</name>
    <dbReference type="NCBI Taxonomy" id="4556"/>
    <lineage>
        <taxon>Eukaryota</taxon>
        <taxon>Viridiplantae</taxon>
        <taxon>Streptophyta</taxon>
        <taxon>Embryophyta</taxon>
        <taxon>Tracheophyta</taxon>
        <taxon>Spermatophyta</taxon>
        <taxon>Magnoliopsida</taxon>
        <taxon>Liliopsida</taxon>
        <taxon>Poales</taxon>
        <taxon>Poaceae</taxon>
        <taxon>PACMAD clade</taxon>
        <taxon>Panicoideae</taxon>
        <taxon>Panicodae</taxon>
        <taxon>Paniceae</taxon>
        <taxon>Cenchrinae</taxon>
        <taxon>Setaria</taxon>
    </lineage>
</organism>
<keyword evidence="3" id="KW-1185">Reference proteome</keyword>
<dbReference type="AlphaFoldDB" id="A0A4U6VFC3"/>
<dbReference type="Proteomes" id="UP000298652">
    <property type="component" value="Chromosome 3"/>
</dbReference>
<proteinExistence type="predicted"/>
<accession>A0A4U6VFC3</accession>
<name>A0A4U6VFC3_SETVI</name>
<sequence>MAGIQAAVTTRVLLQHASSLLLGSGRPAAAEAHAQVLVHARGRCVDTSRGPVALAGPGAGRVIEGPPRGAGRRRLARHDAGGKARVRAGAVGGAPADGAGGAAGRAGAVADQTPKPVAHGTRRTPAQRAGVFGYEVLNFNRLEQQTPRVAYGGPAAKSTGQARTNARTRPALPAADTV</sequence>
<feature type="region of interest" description="Disordered" evidence="1">
    <location>
        <begin position="151"/>
        <end position="178"/>
    </location>
</feature>
<evidence type="ECO:0000313" key="2">
    <source>
        <dbReference type="EMBL" id="TKW28210.1"/>
    </source>
</evidence>
<feature type="region of interest" description="Disordered" evidence="1">
    <location>
        <begin position="97"/>
        <end position="125"/>
    </location>
</feature>
<evidence type="ECO:0000256" key="1">
    <source>
        <dbReference type="SAM" id="MobiDB-lite"/>
    </source>
</evidence>
<protein>
    <submittedName>
        <fullName evidence="2">Uncharacterized protein</fullName>
    </submittedName>
</protein>
<feature type="compositionally biased region" description="Polar residues" evidence="1">
    <location>
        <begin position="158"/>
        <end position="167"/>
    </location>
</feature>
<dbReference type="EMBL" id="CM016554">
    <property type="protein sequence ID" value="TKW28210.1"/>
    <property type="molecule type" value="Genomic_DNA"/>
</dbReference>
<reference evidence="2" key="1">
    <citation type="submission" date="2019-03" db="EMBL/GenBank/DDBJ databases">
        <title>WGS assembly of Setaria viridis.</title>
        <authorList>
            <person name="Huang P."/>
            <person name="Jenkins J."/>
            <person name="Grimwood J."/>
            <person name="Barry K."/>
            <person name="Healey A."/>
            <person name="Mamidi S."/>
            <person name="Sreedasyam A."/>
            <person name="Shu S."/>
            <person name="Feldman M."/>
            <person name="Wu J."/>
            <person name="Yu Y."/>
            <person name="Chen C."/>
            <person name="Johnson J."/>
            <person name="Rokhsar D."/>
            <person name="Baxter I."/>
            <person name="Schmutz J."/>
            <person name="Brutnell T."/>
            <person name="Kellogg E."/>
        </authorList>
    </citation>
    <scope>NUCLEOTIDE SEQUENCE [LARGE SCALE GENOMIC DNA]</scope>
</reference>
<dbReference type="Gramene" id="TKW28210">
    <property type="protein sequence ID" value="TKW28210"/>
    <property type="gene ID" value="SEVIR_3G322206v2"/>
</dbReference>
<evidence type="ECO:0000313" key="3">
    <source>
        <dbReference type="Proteomes" id="UP000298652"/>
    </source>
</evidence>